<reference evidence="3" key="1">
    <citation type="journal article" date="2017" name="Genome Biol.">
        <title>Comparative genomics reveals high biological diversity and specific adaptations in the industrially and medically important fungal genus Aspergillus.</title>
        <authorList>
            <person name="de Vries R.P."/>
            <person name="Riley R."/>
            <person name="Wiebenga A."/>
            <person name="Aguilar-Osorio G."/>
            <person name="Amillis S."/>
            <person name="Uchima C.A."/>
            <person name="Anderluh G."/>
            <person name="Asadollahi M."/>
            <person name="Askin M."/>
            <person name="Barry K."/>
            <person name="Battaglia E."/>
            <person name="Bayram O."/>
            <person name="Benocci T."/>
            <person name="Braus-Stromeyer S.A."/>
            <person name="Caldana C."/>
            <person name="Canovas D."/>
            <person name="Cerqueira G.C."/>
            <person name="Chen F."/>
            <person name="Chen W."/>
            <person name="Choi C."/>
            <person name="Clum A."/>
            <person name="Dos Santos R.A."/>
            <person name="Damasio A.R."/>
            <person name="Diallinas G."/>
            <person name="Emri T."/>
            <person name="Fekete E."/>
            <person name="Flipphi M."/>
            <person name="Freyberg S."/>
            <person name="Gallo A."/>
            <person name="Gournas C."/>
            <person name="Habgood R."/>
            <person name="Hainaut M."/>
            <person name="Harispe M.L."/>
            <person name="Henrissat B."/>
            <person name="Hilden K.S."/>
            <person name="Hope R."/>
            <person name="Hossain A."/>
            <person name="Karabika E."/>
            <person name="Karaffa L."/>
            <person name="Karanyi Z."/>
            <person name="Krasevec N."/>
            <person name="Kuo A."/>
            <person name="Kusch H."/>
            <person name="LaButti K."/>
            <person name="Lagendijk E.L."/>
            <person name="Lapidus A."/>
            <person name="Levasseur A."/>
            <person name="Lindquist E."/>
            <person name="Lipzen A."/>
            <person name="Logrieco A.F."/>
            <person name="MacCabe A."/>
            <person name="Maekelae M.R."/>
            <person name="Malavazi I."/>
            <person name="Melin P."/>
            <person name="Meyer V."/>
            <person name="Mielnichuk N."/>
            <person name="Miskei M."/>
            <person name="Molnar A.P."/>
            <person name="Mule G."/>
            <person name="Ngan C.Y."/>
            <person name="Orejas M."/>
            <person name="Orosz E."/>
            <person name="Ouedraogo J.P."/>
            <person name="Overkamp K.M."/>
            <person name="Park H.-S."/>
            <person name="Perrone G."/>
            <person name="Piumi F."/>
            <person name="Punt P.J."/>
            <person name="Ram A.F."/>
            <person name="Ramon A."/>
            <person name="Rauscher S."/>
            <person name="Record E."/>
            <person name="Riano-Pachon D.M."/>
            <person name="Robert V."/>
            <person name="Roehrig J."/>
            <person name="Ruller R."/>
            <person name="Salamov A."/>
            <person name="Salih N.S."/>
            <person name="Samson R.A."/>
            <person name="Sandor E."/>
            <person name="Sanguinetti M."/>
            <person name="Schuetze T."/>
            <person name="Sepcic K."/>
            <person name="Shelest E."/>
            <person name="Sherlock G."/>
            <person name="Sophianopoulou V."/>
            <person name="Squina F.M."/>
            <person name="Sun H."/>
            <person name="Susca A."/>
            <person name="Todd R.B."/>
            <person name="Tsang A."/>
            <person name="Unkles S.E."/>
            <person name="van de Wiele N."/>
            <person name="van Rossen-Uffink D."/>
            <person name="Oliveira J.V."/>
            <person name="Vesth T.C."/>
            <person name="Visser J."/>
            <person name="Yu J.-H."/>
            <person name="Zhou M."/>
            <person name="Andersen M.R."/>
            <person name="Archer D.B."/>
            <person name="Baker S.E."/>
            <person name="Benoit I."/>
            <person name="Brakhage A.A."/>
            <person name="Braus G.H."/>
            <person name="Fischer R."/>
            <person name="Frisvad J.C."/>
            <person name="Goldman G.H."/>
            <person name="Houbraken J."/>
            <person name="Oakley B."/>
            <person name="Pocsi I."/>
            <person name="Scazzocchio C."/>
            <person name="Seiboth B."/>
            <person name="vanKuyk P.A."/>
            <person name="Wortman J."/>
            <person name="Dyer P.S."/>
            <person name="Grigoriev I.V."/>
        </authorList>
    </citation>
    <scope>NUCLEOTIDE SEQUENCE [LARGE SCALE GENOMIC DNA]</scope>
    <source>
        <strain evidence="3">DTO 134E9</strain>
    </source>
</reference>
<sequence length="127" mass="14186">MYRSIAQTLGTTRILHQAIPCVPQGNNLLLEHKSRQSALFLRPKIVFIVGGDHSATVDQSQAAMANTGLPGRSAMIGRDDRVLSVNVYSTLGDKMRHYPRGIVGFWIALFRMCWLCVLHSLFNFLLS</sequence>
<keyword evidence="1" id="KW-0472">Membrane</keyword>
<dbReference type="RefSeq" id="XP_040689891.1">
    <property type="nucleotide sequence ID" value="XM_040837949.1"/>
</dbReference>
<evidence type="ECO:0000313" key="2">
    <source>
        <dbReference type="EMBL" id="OJJ36215.1"/>
    </source>
</evidence>
<keyword evidence="1" id="KW-0812">Transmembrane</keyword>
<keyword evidence="1" id="KW-1133">Transmembrane helix</keyword>
<dbReference type="EMBL" id="KV878212">
    <property type="protein sequence ID" value="OJJ36215.1"/>
    <property type="molecule type" value="Genomic_DNA"/>
</dbReference>
<keyword evidence="3" id="KW-1185">Reference proteome</keyword>
<gene>
    <name evidence="2" type="ORF">ASPWEDRAFT_537728</name>
</gene>
<dbReference type="VEuPathDB" id="FungiDB:ASPWEDRAFT_537728"/>
<protein>
    <submittedName>
        <fullName evidence="2">Uncharacterized protein</fullName>
    </submittedName>
</protein>
<dbReference type="GeneID" id="63753797"/>
<dbReference type="AlphaFoldDB" id="A0A1L9RMP5"/>
<feature type="transmembrane region" description="Helical" evidence="1">
    <location>
        <begin position="103"/>
        <end position="126"/>
    </location>
</feature>
<organism evidence="2 3">
    <name type="scientific">Aspergillus wentii DTO 134E9</name>
    <dbReference type="NCBI Taxonomy" id="1073089"/>
    <lineage>
        <taxon>Eukaryota</taxon>
        <taxon>Fungi</taxon>
        <taxon>Dikarya</taxon>
        <taxon>Ascomycota</taxon>
        <taxon>Pezizomycotina</taxon>
        <taxon>Eurotiomycetes</taxon>
        <taxon>Eurotiomycetidae</taxon>
        <taxon>Eurotiales</taxon>
        <taxon>Aspergillaceae</taxon>
        <taxon>Aspergillus</taxon>
        <taxon>Aspergillus subgen. Cremei</taxon>
    </lineage>
</organism>
<dbReference type="Proteomes" id="UP000184383">
    <property type="component" value="Unassembled WGS sequence"/>
</dbReference>
<evidence type="ECO:0000256" key="1">
    <source>
        <dbReference type="SAM" id="Phobius"/>
    </source>
</evidence>
<proteinExistence type="predicted"/>
<accession>A0A1L9RMP5</accession>
<name>A0A1L9RMP5_ASPWE</name>
<evidence type="ECO:0000313" key="3">
    <source>
        <dbReference type="Proteomes" id="UP000184383"/>
    </source>
</evidence>